<name>A0A376MI15_ECOLX</name>
<proteinExistence type="predicted"/>
<evidence type="ECO:0000313" key="2">
    <source>
        <dbReference type="Proteomes" id="UP000254817"/>
    </source>
</evidence>
<dbReference type="EMBL" id="UGAW01000001">
    <property type="protein sequence ID" value="STG49644.1"/>
    <property type="molecule type" value="Genomic_DNA"/>
</dbReference>
<organism evidence="1 2">
    <name type="scientific">Escherichia coli</name>
    <dbReference type="NCBI Taxonomy" id="562"/>
    <lineage>
        <taxon>Bacteria</taxon>
        <taxon>Pseudomonadati</taxon>
        <taxon>Pseudomonadota</taxon>
        <taxon>Gammaproteobacteria</taxon>
        <taxon>Enterobacterales</taxon>
        <taxon>Enterobacteriaceae</taxon>
        <taxon>Escherichia</taxon>
    </lineage>
</organism>
<accession>A0A376MI15</accession>
<protein>
    <submittedName>
        <fullName evidence="1">Putative two-component transcriptional regulator</fullName>
    </submittedName>
</protein>
<sequence length="100" mass="11654">MSFSVDVLANIAIELQRGIGHQDRFQRLITTLRQCWSAMRLRCYVTTRGSLFRLPSTDWRRMYSVDALRWKVIHGWKRLPAPGTWCAFPQTANCPIPMTV</sequence>
<evidence type="ECO:0000313" key="1">
    <source>
        <dbReference type="EMBL" id="STG49644.1"/>
    </source>
</evidence>
<dbReference type="Proteomes" id="UP000254817">
    <property type="component" value="Unassembled WGS sequence"/>
</dbReference>
<gene>
    <name evidence="1" type="primary">norR_3</name>
    <name evidence="1" type="ORF">NCTC11112_00023</name>
</gene>
<dbReference type="AlphaFoldDB" id="A0A376MI15"/>
<reference evidence="1 2" key="1">
    <citation type="submission" date="2018-06" db="EMBL/GenBank/DDBJ databases">
        <authorList>
            <consortium name="Pathogen Informatics"/>
            <person name="Doyle S."/>
        </authorList>
    </citation>
    <scope>NUCLEOTIDE SEQUENCE [LARGE SCALE GENOMIC DNA]</scope>
    <source>
        <strain evidence="1 2">NCTC11112</strain>
    </source>
</reference>